<dbReference type="Proteomes" id="UP000460207">
    <property type="component" value="Unassembled WGS sequence"/>
</dbReference>
<dbReference type="RefSeq" id="WP_153704171.1">
    <property type="nucleotide sequence ID" value="NZ_WJND01000011.1"/>
</dbReference>
<sequence>MTNDSISVIIAAYNAEDTIDKCLVSILKQKNVDHYQIIIVNDGSTDNTLERLSKYRSNTKVSIINKKNTGASDSRNVALKQVNTDFVTFVDADDYVTDDYLDTLLNQYFQLPDCDLAICGYQKELADGQITMIGNGEKAILNQEEAFHNIFISYNFEGYLVNKLFKVSIIKANNLWLDKEAKFSEDLLFCCNYLNYCQKISFNPKPVYHYVYYANSQLHSHRIGSPFDNNAISILDTFSKIRRTVPLKYTKEISDVNARVCWFAVTLLRSIAAAPNRNEIDKKTIDSLRKIAKKYRKDFMRNDVLPPRDKIIYWVNWFFPRMLGRIWNLLDLRDHS</sequence>
<organism evidence="2 3">
    <name type="scientific">Limosilactobacillus reuteri</name>
    <name type="common">Lactobacillus reuteri</name>
    <dbReference type="NCBI Taxonomy" id="1598"/>
    <lineage>
        <taxon>Bacteria</taxon>
        <taxon>Bacillati</taxon>
        <taxon>Bacillota</taxon>
        <taxon>Bacilli</taxon>
        <taxon>Lactobacillales</taxon>
        <taxon>Lactobacillaceae</taxon>
        <taxon>Limosilactobacillus</taxon>
    </lineage>
</organism>
<dbReference type="InterPro" id="IPR029044">
    <property type="entry name" value="Nucleotide-diphossugar_trans"/>
</dbReference>
<dbReference type="GO" id="GO:0016740">
    <property type="term" value="F:transferase activity"/>
    <property type="evidence" value="ECO:0007669"/>
    <property type="project" value="UniProtKB-KW"/>
</dbReference>
<proteinExistence type="predicted"/>
<evidence type="ECO:0000313" key="2">
    <source>
        <dbReference type="EMBL" id="MRG89870.1"/>
    </source>
</evidence>
<name>A0A7X2G1B7_LIMRT</name>
<evidence type="ECO:0000259" key="1">
    <source>
        <dbReference type="Pfam" id="PF00535"/>
    </source>
</evidence>
<evidence type="ECO:0000313" key="3">
    <source>
        <dbReference type="Proteomes" id="UP000460207"/>
    </source>
</evidence>
<dbReference type="Gene3D" id="3.90.550.10">
    <property type="entry name" value="Spore Coat Polysaccharide Biosynthesis Protein SpsA, Chain A"/>
    <property type="match status" value="1"/>
</dbReference>
<comment type="caution">
    <text evidence="2">The sequence shown here is derived from an EMBL/GenBank/DDBJ whole genome shotgun (WGS) entry which is preliminary data.</text>
</comment>
<dbReference type="AlphaFoldDB" id="A0A7X2G1B7"/>
<gene>
    <name evidence="2" type="ORF">GIX76_07725</name>
</gene>
<feature type="domain" description="Glycosyltransferase 2-like" evidence="1">
    <location>
        <begin position="7"/>
        <end position="121"/>
    </location>
</feature>
<dbReference type="PANTHER" id="PTHR22916">
    <property type="entry name" value="GLYCOSYLTRANSFERASE"/>
    <property type="match status" value="1"/>
</dbReference>
<dbReference type="InterPro" id="IPR001173">
    <property type="entry name" value="Glyco_trans_2-like"/>
</dbReference>
<protein>
    <submittedName>
        <fullName evidence="2">Glycosyltransferase</fullName>
    </submittedName>
</protein>
<reference evidence="2 3" key="1">
    <citation type="submission" date="2019-11" db="EMBL/GenBank/DDBJ databases">
        <title>Draft genome sequence of 12 host-associated Lactobacillus reuteri rodent strains.</title>
        <authorList>
            <person name="Zhang S."/>
            <person name="Ozcam M."/>
            <person name="Van Pijkeren J.P."/>
        </authorList>
    </citation>
    <scope>NUCLEOTIDE SEQUENCE [LARGE SCALE GENOMIC DNA]</scope>
    <source>
        <strain evidence="2 3">N4I</strain>
    </source>
</reference>
<dbReference type="SUPFAM" id="SSF53448">
    <property type="entry name" value="Nucleotide-diphospho-sugar transferases"/>
    <property type="match status" value="1"/>
</dbReference>
<dbReference type="EMBL" id="WJND01000011">
    <property type="protein sequence ID" value="MRG89870.1"/>
    <property type="molecule type" value="Genomic_DNA"/>
</dbReference>
<dbReference type="Pfam" id="PF00535">
    <property type="entry name" value="Glycos_transf_2"/>
    <property type="match status" value="1"/>
</dbReference>
<dbReference type="CDD" id="cd00761">
    <property type="entry name" value="Glyco_tranf_GTA_type"/>
    <property type="match status" value="1"/>
</dbReference>
<keyword evidence="2" id="KW-0808">Transferase</keyword>
<accession>A0A7X2G1B7</accession>